<dbReference type="AlphaFoldDB" id="A0A239FWE7"/>
<evidence type="ECO:0000313" key="4">
    <source>
        <dbReference type="EMBL" id="SNS60838.1"/>
    </source>
</evidence>
<gene>
    <name evidence="4" type="ORF">SAMN06265795_104114</name>
</gene>
<protein>
    <submittedName>
        <fullName evidence="4">Flagella synthesis protein FlgN</fullName>
    </submittedName>
</protein>
<organism evidence="4 5">
    <name type="scientific">Noviherbaspirillum humi</name>
    <dbReference type="NCBI Taxonomy" id="1688639"/>
    <lineage>
        <taxon>Bacteria</taxon>
        <taxon>Pseudomonadati</taxon>
        <taxon>Pseudomonadota</taxon>
        <taxon>Betaproteobacteria</taxon>
        <taxon>Burkholderiales</taxon>
        <taxon>Oxalobacteraceae</taxon>
        <taxon>Noviherbaspirillum</taxon>
    </lineage>
</organism>
<keyword evidence="4" id="KW-0282">Flagellum</keyword>
<evidence type="ECO:0000313" key="5">
    <source>
        <dbReference type="Proteomes" id="UP000198284"/>
    </source>
</evidence>
<evidence type="ECO:0000256" key="3">
    <source>
        <dbReference type="ARBA" id="ARBA00022795"/>
    </source>
</evidence>
<comment type="function">
    <text evidence="1">Required for the efficient initiation of filament assembly.</text>
</comment>
<reference evidence="4 5" key="1">
    <citation type="submission" date="2017-06" db="EMBL/GenBank/DDBJ databases">
        <authorList>
            <person name="Kim H.J."/>
            <person name="Triplett B.A."/>
        </authorList>
    </citation>
    <scope>NUCLEOTIDE SEQUENCE [LARGE SCALE GENOMIC DNA]</scope>
    <source>
        <strain evidence="4 5">U15</strain>
    </source>
</reference>
<dbReference type="OrthoDB" id="8561298at2"/>
<keyword evidence="4" id="KW-0969">Cilium</keyword>
<dbReference type="Pfam" id="PF05130">
    <property type="entry name" value="FlgN"/>
    <property type="match status" value="1"/>
</dbReference>
<dbReference type="SUPFAM" id="SSF140566">
    <property type="entry name" value="FlgN-like"/>
    <property type="match status" value="1"/>
</dbReference>
<sequence length="157" mass="16510">MTPQTSSLDHTLTQELAAATRLQQVLQQEQELLIGADIGALEAVTADKNKLVAELTDLALQRQRHMTSAGIAQDAVGIQAWLSTASPATAKLWTDLLDTARASQSLNRTNGMLITQHQNRNQSALNVLRGASNSAGGLYGPDGQKAVGGGKRGLVVG</sequence>
<dbReference type="GO" id="GO:0044780">
    <property type="term" value="P:bacterial-type flagellum assembly"/>
    <property type="evidence" value="ECO:0007669"/>
    <property type="project" value="InterPro"/>
</dbReference>
<dbReference type="Gene3D" id="1.20.58.300">
    <property type="entry name" value="FlgN-like"/>
    <property type="match status" value="1"/>
</dbReference>
<evidence type="ECO:0000256" key="1">
    <source>
        <dbReference type="ARBA" id="ARBA00002397"/>
    </source>
</evidence>
<keyword evidence="3" id="KW-1005">Bacterial flagellum biogenesis</keyword>
<dbReference type="RefSeq" id="WP_089398965.1">
    <property type="nucleotide sequence ID" value="NZ_FZOT01000004.1"/>
</dbReference>
<dbReference type="InterPro" id="IPR036679">
    <property type="entry name" value="FlgN-like_sf"/>
</dbReference>
<name>A0A239FWE7_9BURK</name>
<dbReference type="EMBL" id="FZOT01000004">
    <property type="protein sequence ID" value="SNS60838.1"/>
    <property type="molecule type" value="Genomic_DNA"/>
</dbReference>
<evidence type="ECO:0000256" key="2">
    <source>
        <dbReference type="ARBA" id="ARBA00007703"/>
    </source>
</evidence>
<keyword evidence="5" id="KW-1185">Reference proteome</keyword>
<accession>A0A239FWE7</accession>
<keyword evidence="4" id="KW-0966">Cell projection</keyword>
<proteinExistence type="inferred from homology"/>
<dbReference type="Proteomes" id="UP000198284">
    <property type="component" value="Unassembled WGS sequence"/>
</dbReference>
<comment type="similarity">
    <text evidence="2">Belongs to the FlgN family.</text>
</comment>
<dbReference type="InterPro" id="IPR007809">
    <property type="entry name" value="FlgN-like"/>
</dbReference>